<accession>A0A445BV52</accession>
<evidence type="ECO:0000313" key="6">
    <source>
        <dbReference type="Proteomes" id="UP000289738"/>
    </source>
</evidence>
<proteinExistence type="inferred from homology"/>
<dbReference type="Proteomes" id="UP000289738">
    <property type="component" value="Chromosome A08"/>
</dbReference>
<dbReference type="InterPro" id="IPR001360">
    <property type="entry name" value="Glyco_hydro_1"/>
</dbReference>
<name>A0A445BV52_ARAHY</name>
<reference evidence="5 6" key="1">
    <citation type="submission" date="2019-01" db="EMBL/GenBank/DDBJ databases">
        <title>Sequencing of cultivated peanut Arachis hypogaea provides insights into genome evolution and oil improvement.</title>
        <authorList>
            <person name="Chen X."/>
        </authorList>
    </citation>
    <scope>NUCLEOTIDE SEQUENCE [LARGE SCALE GENOMIC DNA]</scope>
    <source>
        <strain evidence="6">cv. Fuhuasheng</strain>
        <tissue evidence="5">Leaves</tissue>
    </source>
</reference>
<dbReference type="Gene3D" id="3.20.20.80">
    <property type="entry name" value="Glycosidases"/>
    <property type="match status" value="1"/>
</dbReference>
<dbReference type="PANTHER" id="PTHR10353">
    <property type="entry name" value="GLYCOSYL HYDROLASE"/>
    <property type="match status" value="1"/>
</dbReference>
<dbReference type="AlphaFoldDB" id="A0A445BV52"/>
<evidence type="ECO:0008006" key="7">
    <source>
        <dbReference type="Google" id="ProtNLM"/>
    </source>
</evidence>
<evidence type="ECO:0000256" key="4">
    <source>
        <dbReference type="RuleBase" id="RU003690"/>
    </source>
</evidence>
<dbReference type="PANTHER" id="PTHR10353:SF137">
    <property type="entry name" value="MYROSINASE 3-RELATED"/>
    <property type="match status" value="1"/>
</dbReference>
<dbReference type="InterPro" id="IPR017853">
    <property type="entry name" value="GH"/>
</dbReference>
<organism evidence="5 6">
    <name type="scientific">Arachis hypogaea</name>
    <name type="common">Peanut</name>
    <dbReference type="NCBI Taxonomy" id="3818"/>
    <lineage>
        <taxon>Eukaryota</taxon>
        <taxon>Viridiplantae</taxon>
        <taxon>Streptophyta</taxon>
        <taxon>Embryophyta</taxon>
        <taxon>Tracheophyta</taxon>
        <taxon>Spermatophyta</taxon>
        <taxon>Magnoliopsida</taxon>
        <taxon>eudicotyledons</taxon>
        <taxon>Gunneridae</taxon>
        <taxon>Pentapetalae</taxon>
        <taxon>rosids</taxon>
        <taxon>fabids</taxon>
        <taxon>Fabales</taxon>
        <taxon>Fabaceae</taxon>
        <taxon>Papilionoideae</taxon>
        <taxon>50 kb inversion clade</taxon>
        <taxon>dalbergioids sensu lato</taxon>
        <taxon>Dalbergieae</taxon>
        <taxon>Pterocarpus clade</taxon>
        <taxon>Arachis</taxon>
    </lineage>
</organism>
<keyword evidence="2" id="KW-0378">Hydrolase</keyword>
<sequence>MKDLNLDAYRLSISWPRIRSKGKLSGGINQQGIDHYNSLFNELLSKGIKPFVTLFHWDLPQALEDEYWWLLKSSHCVSTASQKGTIGITLVSH</sequence>
<dbReference type="EMBL" id="SDMP01000008">
    <property type="protein sequence ID" value="RYR42615.1"/>
    <property type="molecule type" value="Genomic_DNA"/>
</dbReference>
<dbReference type="GO" id="GO:0008422">
    <property type="term" value="F:beta-glucosidase activity"/>
    <property type="evidence" value="ECO:0007669"/>
    <property type="project" value="TreeGrafter"/>
</dbReference>
<dbReference type="STRING" id="3818.A0A445BV52"/>
<evidence type="ECO:0000313" key="5">
    <source>
        <dbReference type="EMBL" id="RYR42615.1"/>
    </source>
</evidence>
<comment type="similarity">
    <text evidence="1 4">Belongs to the glycosyl hydrolase 1 family.</text>
</comment>
<dbReference type="SUPFAM" id="SSF51445">
    <property type="entry name" value="(Trans)glycosidases"/>
    <property type="match status" value="1"/>
</dbReference>
<evidence type="ECO:0000256" key="1">
    <source>
        <dbReference type="ARBA" id="ARBA00010838"/>
    </source>
</evidence>
<evidence type="ECO:0000256" key="3">
    <source>
        <dbReference type="ARBA" id="ARBA00023295"/>
    </source>
</evidence>
<protein>
    <recommendedName>
        <fullName evidence="7">Beta-glucosidase</fullName>
    </recommendedName>
</protein>
<gene>
    <name evidence="5" type="ORF">Ahy_A08g039073</name>
</gene>
<comment type="caution">
    <text evidence="5">The sequence shown here is derived from an EMBL/GenBank/DDBJ whole genome shotgun (WGS) entry which is preliminary data.</text>
</comment>
<keyword evidence="3" id="KW-0326">Glycosidase</keyword>
<evidence type="ECO:0000256" key="2">
    <source>
        <dbReference type="ARBA" id="ARBA00022801"/>
    </source>
</evidence>
<dbReference type="GO" id="GO:0005975">
    <property type="term" value="P:carbohydrate metabolic process"/>
    <property type="evidence" value="ECO:0007669"/>
    <property type="project" value="InterPro"/>
</dbReference>
<keyword evidence="6" id="KW-1185">Reference proteome</keyword>
<dbReference type="Pfam" id="PF00232">
    <property type="entry name" value="Glyco_hydro_1"/>
    <property type="match status" value="1"/>
</dbReference>